<feature type="transmembrane region" description="Helical" evidence="2">
    <location>
        <begin position="411"/>
        <end position="428"/>
    </location>
</feature>
<evidence type="ECO:0000313" key="3">
    <source>
        <dbReference type="EMBL" id="RHZ47819.1"/>
    </source>
</evidence>
<comment type="caution">
    <text evidence="3">The sequence shown here is derived from an EMBL/GenBank/DDBJ whole genome shotgun (WGS) entry which is preliminary data.</text>
</comment>
<feature type="transmembrane region" description="Helical" evidence="2">
    <location>
        <begin position="69"/>
        <end position="87"/>
    </location>
</feature>
<evidence type="ECO:0000256" key="2">
    <source>
        <dbReference type="SAM" id="Phobius"/>
    </source>
</evidence>
<dbReference type="OrthoDB" id="3550824at2759"/>
<name>A0A397GCI7_ASPTH</name>
<evidence type="ECO:0000313" key="4">
    <source>
        <dbReference type="Proteomes" id="UP000215305"/>
    </source>
</evidence>
<dbReference type="EMBL" id="NKHU02000211">
    <property type="protein sequence ID" value="RHZ47819.1"/>
    <property type="molecule type" value="Genomic_DNA"/>
</dbReference>
<protein>
    <submittedName>
        <fullName evidence="3">Uncharacterized protein</fullName>
    </submittedName>
</protein>
<dbReference type="GeneID" id="38127303"/>
<feature type="transmembrane region" description="Helical" evidence="2">
    <location>
        <begin position="107"/>
        <end position="127"/>
    </location>
</feature>
<keyword evidence="2" id="KW-0812">Transmembrane</keyword>
<proteinExistence type="predicted"/>
<sequence length="541" mass="61861">MQFPSLRRIRALWSNVLPVYLSSFLSPGDRRPIIIRFLIATKAVFWRIASIGLKILPPRLRSRLQPREPVLFFQCSLVTFFILLLRFDATHIHDHSTVSGYYGPGAFWAWIITCVMAFGPAEGRILLRRIWSDPFEGLGERGIIDLPHPWEDRTNSSSESSCQGQGAPEEDGIKPEKLAALRKMLDCLFLLLRKDEDEIQKLPYPLVRLLRSIARGASVSGEANYYSLFTDYRSFIATPGLSPEYAQQVRRQNEKAMGERAEKILDFFPCTTKRHSNDHPGFIEYRLECRGGTVEAYHGLLDDISTVFPWFDMNVTDFIIHLIDLRNRLQFLEYRRRLTDLPARLDTTACTAMVYPLIACCVQLRRHFPFKKHEWGAEDQAVASVAQISIALSTFAFLSNRPFNRWFTWRIAAWAAVHVCSCAVLWCRTRYTQMRTVRTMPMVLTPHPSKFEELRAMSSWDMNFGIPLPRSSASLGDLDQAAALATAVAIMLSDLFQQGLSSVMRRFVPLLFETLNPIARLFTLVRGKLQNDEASIPSTRA</sequence>
<keyword evidence="2" id="KW-1133">Transmembrane helix</keyword>
<dbReference type="VEuPathDB" id="FungiDB:CDV56_105329"/>
<feature type="transmembrane region" description="Helical" evidence="2">
    <location>
        <begin position="34"/>
        <end position="57"/>
    </location>
</feature>
<organism evidence="3 4">
    <name type="scientific">Aspergillus thermomutatus</name>
    <name type="common">Neosartorya pseudofischeri</name>
    <dbReference type="NCBI Taxonomy" id="41047"/>
    <lineage>
        <taxon>Eukaryota</taxon>
        <taxon>Fungi</taxon>
        <taxon>Dikarya</taxon>
        <taxon>Ascomycota</taxon>
        <taxon>Pezizomycotina</taxon>
        <taxon>Eurotiomycetes</taxon>
        <taxon>Eurotiomycetidae</taxon>
        <taxon>Eurotiales</taxon>
        <taxon>Aspergillaceae</taxon>
        <taxon>Aspergillus</taxon>
        <taxon>Aspergillus subgen. Fumigati</taxon>
    </lineage>
</organism>
<feature type="compositionally biased region" description="Polar residues" evidence="1">
    <location>
        <begin position="155"/>
        <end position="164"/>
    </location>
</feature>
<reference evidence="3" key="1">
    <citation type="submission" date="2018-08" db="EMBL/GenBank/DDBJ databases">
        <title>Draft genome sequence of azole-resistant Aspergillus thermomutatus (Neosartorya pseudofischeri) strain HMR AF 39, isolated from a human nasal aspirate.</title>
        <authorList>
            <person name="Parent-Michaud M."/>
            <person name="Dufresne P.J."/>
            <person name="Fournier E."/>
            <person name="Martineau C."/>
            <person name="Moreira S."/>
            <person name="Perkins V."/>
            <person name="De Repentigny L."/>
            <person name="Dufresne S.F."/>
        </authorList>
    </citation>
    <scope>NUCLEOTIDE SEQUENCE [LARGE SCALE GENOMIC DNA]</scope>
    <source>
        <strain evidence="3">HMR AF 39</strain>
    </source>
</reference>
<dbReference type="AlphaFoldDB" id="A0A397GCI7"/>
<feature type="region of interest" description="Disordered" evidence="1">
    <location>
        <begin position="148"/>
        <end position="171"/>
    </location>
</feature>
<keyword evidence="4" id="KW-1185">Reference proteome</keyword>
<gene>
    <name evidence="3" type="ORF">CDV56_105329</name>
</gene>
<dbReference type="Proteomes" id="UP000215305">
    <property type="component" value="Unassembled WGS sequence"/>
</dbReference>
<accession>A0A397GCI7</accession>
<evidence type="ECO:0000256" key="1">
    <source>
        <dbReference type="SAM" id="MobiDB-lite"/>
    </source>
</evidence>
<dbReference type="RefSeq" id="XP_026611737.1">
    <property type="nucleotide sequence ID" value="XM_026758948.1"/>
</dbReference>
<keyword evidence="2" id="KW-0472">Membrane</keyword>